<dbReference type="RefSeq" id="WP_200352465.1">
    <property type="nucleotide sequence ID" value="NZ_BAABHZ010000001.1"/>
</dbReference>
<dbReference type="AlphaFoldDB" id="A0A934R971"/>
<accession>A0A934R971</accession>
<dbReference type="EMBL" id="JAENIK010000012">
    <property type="protein sequence ID" value="MBK1817525.1"/>
    <property type="molecule type" value="Genomic_DNA"/>
</dbReference>
<organism evidence="1 2">
    <name type="scientific">Luteolibacter yonseiensis</name>
    <dbReference type="NCBI Taxonomy" id="1144680"/>
    <lineage>
        <taxon>Bacteria</taxon>
        <taxon>Pseudomonadati</taxon>
        <taxon>Verrucomicrobiota</taxon>
        <taxon>Verrucomicrobiia</taxon>
        <taxon>Verrucomicrobiales</taxon>
        <taxon>Verrucomicrobiaceae</taxon>
        <taxon>Luteolibacter</taxon>
    </lineage>
</organism>
<protein>
    <submittedName>
        <fullName evidence="1">Uncharacterized protein</fullName>
    </submittedName>
</protein>
<reference evidence="1" key="1">
    <citation type="submission" date="2021-01" db="EMBL/GenBank/DDBJ databases">
        <title>Modified the classification status of verrucomicrobia.</title>
        <authorList>
            <person name="Feng X."/>
        </authorList>
    </citation>
    <scope>NUCLEOTIDE SEQUENCE</scope>
    <source>
        <strain evidence="1">JCM 18052</strain>
    </source>
</reference>
<evidence type="ECO:0000313" key="1">
    <source>
        <dbReference type="EMBL" id="MBK1817525.1"/>
    </source>
</evidence>
<keyword evidence="2" id="KW-1185">Reference proteome</keyword>
<proteinExistence type="predicted"/>
<name>A0A934R971_9BACT</name>
<sequence>MIDQSTEPRKRGRPATGKKRLKLSAVVLPALLKAAAAEAFASNESLSQWVTRSIQTRLSTADDSIPTKASRARKAQREKLSVTVPIPLIEAAKRASSSRGESLNHWVEEAIEAQLLKSATTPNQNPSVSPP</sequence>
<comment type="caution">
    <text evidence="1">The sequence shown here is derived from an EMBL/GenBank/DDBJ whole genome shotgun (WGS) entry which is preliminary data.</text>
</comment>
<gene>
    <name evidence="1" type="ORF">JIN84_18030</name>
</gene>
<evidence type="ECO:0000313" key="2">
    <source>
        <dbReference type="Proteomes" id="UP000600139"/>
    </source>
</evidence>
<dbReference type="Proteomes" id="UP000600139">
    <property type="component" value="Unassembled WGS sequence"/>
</dbReference>